<dbReference type="InterPro" id="IPR052342">
    <property type="entry name" value="MCH/BMMD"/>
</dbReference>
<evidence type="ECO:0000259" key="1">
    <source>
        <dbReference type="Pfam" id="PF01575"/>
    </source>
</evidence>
<dbReference type="Proteomes" id="UP000009875">
    <property type="component" value="Unassembled WGS sequence"/>
</dbReference>
<gene>
    <name evidence="2" type="ORF">HMPREF9698_00760</name>
</gene>
<dbReference type="OrthoDB" id="9801625at2"/>
<evidence type="ECO:0000313" key="2">
    <source>
        <dbReference type="EMBL" id="EKU93643.1"/>
    </source>
</evidence>
<dbReference type="eggNOG" id="COG2030">
    <property type="taxonomic scope" value="Bacteria"/>
</dbReference>
<dbReference type="Pfam" id="PF01575">
    <property type="entry name" value="MaoC_dehydratas"/>
    <property type="match status" value="1"/>
</dbReference>
<dbReference type="EMBL" id="AGXA01000017">
    <property type="protein sequence ID" value="EKU93643.1"/>
    <property type="molecule type" value="Genomic_DNA"/>
</dbReference>
<dbReference type="InterPro" id="IPR029069">
    <property type="entry name" value="HotDog_dom_sf"/>
</dbReference>
<proteinExistence type="predicted"/>
<dbReference type="STRING" id="883081.HMPREF9698_00760"/>
<accession>K9EAB4</accession>
<protein>
    <recommendedName>
        <fullName evidence="1">MaoC-like domain-containing protein</fullName>
    </recommendedName>
</protein>
<evidence type="ECO:0000313" key="3">
    <source>
        <dbReference type="Proteomes" id="UP000009875"/>
    </source>
</evidence>
<dbReference type="PANTHER" id="PTHR43664:SF1">
    <property type="entry name" value="BETA-METHYLMALYL-COA DEHYDRATASE"/>
    <property type="match status" value="1"/>
</dbReference>
<dbReference type="InterPro" id="IPR002539">
    <property type="entry name" value="MaoC-like_dom"/>
</dbReference>
<organism evidence="2 3">
    <name type="scientific">Alloiococcus otitis ATCC 51267</name>
    <dbReference type="NCBI Taxonomy" id="883081"/>
    <lineage>
        <taxon>Bacteria</taxon>
        <taxon>Bacillati</taxon>
        <taxon>Bacillota</taxon>
        <taxon>Bacilli</taxon>
        <taxon>Lactobacillales</taxon>
        <taxon>Carnobacteriaceae</taxon>
        <taxon>Alloiococcus</taxon>
    </lineage>
</organism>
<dbReference type="SUPFAM" id="SSF54637">
    <property type="entry name" value="Thioesterase/thiol ester dehydrase-isomerase"/>
    <property type="match status" value="1"/>
</dbReference>
<dbReference type="RefSeq" id="WP_003777523.1">
    <property type="nucleotide sequence ID" value="NZ_JH992958.1"/>
</dbReference>
<dbReference type="AlphaFoldDB" id="K9EAB4"/>
<feature type="domain" description="MaoC-like" evidence="1">
    <location>
        <begin position="14"/>
        <end position="109"/>
    </location>
</feature>
<reference evidence="2 3" key="1">
    <citation type="submission" date="2012-09" db="EMBL/GenBank/DDBJ databases">
        <title>The Genome Sequence of Alloiococcus otitis ATCC 51267.</title>
        <authorList>
            <consortium name="The Broad Institute Genome Sequencing Platform"/>
            <person name="Earl A."/>
            <person name="Ward D."/>
            <person name="Feldgarden M."/>
            <person name="Gevers D."/>
            <person name="Huys G."/>
            <person name="Walker B."/>
            <person name="Young S.K."/>
            <person name="Zeng Q."/>
            <person name="Gargeya S."/>
            <person name="Fitzgerald M."/>
            <person name="Haas B."/>
            <person name="Abouelleil A."/>
            <person name="Alvarado L."/>
            <person name="Arachchi H.M."/>
            <person name="Berlin A.M."/>
            <person name="Chapman S.B."/>
            <person name="Goldberg J."/>
            <person name="Griggs A."/>
            <person name="Gujja S."/>
            <person name="Hansen M."/>
            <person name="Howarth C."/>
            <person name="Imamovic A."/>
            <person name="Larimer J."/>
            <person name="McCowen C."/>
            <person name="Montmayeur A."/>
            <person name="Murphy C."/>
            <person name="Neiman D."/>
            <person name="Pearson M."/>
            <person name="Priest M."/>
            <person name="Roberts A."/>
            <person name="Saif S."/>
            <person name="Shea T."/>
            <person name="Sisk P."/>
            <person name="Sykes S."/>
            <person name="Wortman J."/>
            <person name="Nusbaum C."/>
            <person name="Birren B."/>
        </authorList>
    </citation>
    <scope>NUCLEOTIDE SEQUENCE [LARGE SCALE GENOMIC DNA]</scope>
    <source>
        <strain evidence="2 3">ATCC 51267</strain>
    </source>
</reference>
<dbReference type="Gene3D" id="3.10.129.10">
    <property type="entry name" value="Hotdog Thioesterase"/>
    <property type="match status" value="1"/>
</dbReference>
<dbReference type="PANTHER" id="PTHR43664">
    <property type="entry name" value="MONOAMINE OXIDASE-RELATED"/>
    <property type="match status" value="1"/>
</dbReference>
<name>K9EAB4_9LACT</name>
<comment type="caution">
    <text evidence="2">The sequence shown here is derived from an EMBL/GenBank/DDBJ whole genome shotgun (WGS) entry which is preliminary data.</text>
</comment>
<dbReference type="HOGENOM" id="CLU_094876_1_0_9"/>
<sequence>MEGKRQAKDLNLGDTFESDSYLVTKEEMIEFAKKYDPQFFHVDEELAKEGPYGELISSGLLTVNLGMRLWLDSTRVENGWVGFKTELTWVKPVKPGDSIRVKSKISELKPSSKNPNRLKVVFDLQALNQDDQVVLEQSTLCFTYLKKDSQE</sequence>
<keyword evidence="3" id="KW-1185">Reference proteome</keyword>